<keyword evidence="7 12" id="KW-0479">Metal-binding</keyword>
<evidence type="ECO:0000256" key="9">
    <source>
        <dbReference type="ARBA" id="ARBA00022853"/>
    </source>
</evidence>
<dbReference type="AlphaFoldDB" id="A0A131YMH0"/>
<dbReference type="InterPro" id="IPR011381">
    <property type="entry name" value="H3-K9_MeTrfase_SUV39H1/2-like"/>
</dbReference>
<dbReference type="SMART" id="SM00298">
    <property type="entry name" value="CHROMO"/>
    <property type="match status" value="1"/>
</dbReference>
<dbReference type="Gene3D" id="2.170.270.10">
    <property type="entry name" value="SET domain"/>
    <property type="match status" value="1"/>
</dbReference>
<dbReference type="CDD" id="cd10542">
    <property type="entry name" value="SET_SUV39H"/>
    <property type="match status" value="1"/>
</dbReference>
<dbReference type="PIRSF" id="PIRSF009343">
    <property type="entry name" value="SUV39_SET"/>
    <property type="match status" value="1"/>
</dbReference>
<protein>
    <recommendedName>
        <fullName evidence="12">Histone-lysine N-methyltransferase</fullName>
        <ecNumber evidence="12">2.1.1.355</ecNumber>
    </recommendedName>
</protein>
<feature type="binding site" evidence="14">
    <location>
        <position position="293"/>
    </location>
    <ligand>
        <name>Zn(2+)</name>
        <dbReference type="ChEBI" id="CHEBI:29105"/>
        <label>2</label>
    </ligand>
</feature>
<dbReference type="GO" id="GO:0000775">
    <property type="term" value="C:chromosome, centromeric region"/>
    <property type="evidence" value="ECO:0007669"/>
    <property type="project" value="UniProtKB-SubCell"/>
</dbReference>
<feature type="binding site" evidence="14">
    <location>
        <position position="514"/>
    </location>
    <ligand>
        <name>Zn(2+)</name>
        <dbReference type="ChEBI" id="CHEBI:29105"/>
        <label>4</label>
    </ligand>
</feature>
<dbReference type="GO" id="GO:0005634">
    <property type="term" value="C:nucleus"/>
    <property type="evidence" value="ECO:0007669"/>
    <property type="project" value="UniProtKB-SubCell"/>
</dbReference>
<evidence type="ECO:0000256" key="3">
    <source>
        <dbReference type="ARBA" id="ARBA00022454"/>
    </source>
</evidence>
<keyword evidence="10 12" id="KW-0539">Nucleus</keyword>
<dbReference type="PROSITE" id="PS50867">
    <property type="entry name" value="PRE_SET"/>
    <property type="match status" value="1"/>
</dbReference>
<evidence type="ECO:0000256" key="7">
    <source>
        <dbReference type="ARBA" id="ARBA00022723"/>
    </source>
</evidence>
<feature type="binding site" evidence="14">
    <location>
        <position position="320"/>
    </location>
    <ligand>
        <name>Zn(2+)</name>
        <dbReference type="ChEBI" id="CHEBI:29105"/>
        <label>3</label>
    </ligand>
</feature>
<feature type="binding site" evidence="14">
    <location>
        <position position="330"/>
    </location>
    <ligand>
        <name>Zn(2+)</name>
        <dbReference type="ChEBI" id="CHEBI:29105"/>
        <label>3</label>
    </ligand>
</feature>
<dbReference type="Pfam" id="PF05033">
    <property type="entry name" value="Pre-SET"/>
    <property type="match status" value="1"/>
</dbReference>
<dbReference type="SMART" id="SM00508">
    <property type="entry name" value="PostSET"/>
    <property type="match status" value="1"/>
</dbReference>
<dbReference type="InterPro" id="IPR016197">
    <property type="entry name" value="Chromo-like_dom_sf"/>
</dbReference>
<dbReference type="InterPro" id="IPR001214">
    <property type="entry name" value="SET_dom"/>
</dbReference>
<proteinExistence type="inferred from homology"/>
<feature type="binding site" evidence="14">
    <location>
        <position position="443"/>
    </location>
    <ligand>
        <name>Zn(2+)</name>
        <dbReference type="ChEBI" id="CHEBI:29105"/>
        <label>4</label>
    </ligand>
</feature>
<dbReference type="PROSITE" id="PS50868">
    <property type="entry name" value="POST_SET"/>
    <property type="match status" value="1"/>
</dbReference>
<organism evidence="19">
    <name type="scientific">Rhipicephalus appendiculatus</name>
    <name type="common">Brown ear tick</name>
    <dbReference type="NCBI Taxonomy" id="34631"/>
    <lineage>
        <taxon>Eukaryota</taxon>
        <taxon>Metazoa</taxon>
        <taxon>Ecdysozoa</taxon>
        <taxon>Arthropoda</taxon>
        <taxon>Chelicerata</taxon>
        <taxon>Arachnida</taxon>
        <taxon>Acari</taxon>
        <taxon>Parasitiformes</taxon>
        <taxon>Ixodida</taxon>
        <taxon>Ixodoidea</taxon>
        <taxon>Ixodidae</taxon>
        <taxon>Rhipicephalinae</taxon>
        <taxon>Rhipicephalus</taxon>
        <taxon>Rhipicephalus</taxon>
    </lineage>
</organism>
<dbReference type="InterPro" id="IPR023779">
    <property type="entry name" value="Chromodomain_CS"/>
</dbReference>
<dbReference type="PANTHER" id="PTHR46223:SF4">
    <property type="entry name" value="HISTONE-LYSINE N-METHYLTRANSFERASE-RELATED"/>
    <property type="match status" value="1"/>
</dbReference>
<dbReference type="Pfam" id="PF00856">
    <property type="entry name" value="SET"/>
    <property type="match status" value="1"/>
</dbReference>
<evidence type="ECO:0000259" key="18">
    <source>
        <dbReference type="PROSITE" id="PS50868"/>
    </source>
</evidence>
<evidence type="ECO:0000256" key="11">
    <source>
        <dbReference type="ARBA" id="ARBA00023328"/>
    </source>
</evidence>
<feature type="domain" description="Post-SET" evidence="18">
    <location>
        <begin position="503"/>
        <end position="519"/>
    </location>
</feature>
<reference evidence="19" key="1">
    <citation type="journal article" date="2016" name="Ticks Tick Borne Dis.">
        <title>De novo assembly and annotation of the salivary gland transcriptome of Rhipicephalus appendiculatus male and female ticks during blood feeding.</title>
        <authorList>
            <person name="de Castro M.H."/>
            <person name="de Klerk D."/>
            <person name="Pienaar R."/>
            <person name="Latif A.A."/>
            <person name="Rees D.J."/>
            <person name="Mans B.J."/>
        </authorList>
    </citation>
    <scope>NUCLEOTIDE SEQUENCE</scope>
    <source>
        <tissue evidence="19">Salivary glands</tissue>
    </source>
</reference>
<keyword evidence="9 12" id="KW-0156">Chromatin regulator</keyword>
<dbReference type="CDD" id="cd00024">
    <property type="entry name" value="CD_CSD"/>
    <property type="match status" value="1"/>
</dbReference>
<feature type="binding site" evidence="14">
    <location>
        <position position="507"/>
    </location>
    <ligand>
        <name>Zn(2+)</name>
        <dbReference type="ChEBI" id="CHEBI:29105"/>
        <label>4</label>
    </ligand>
</feature>
<feature type="binding site" evidence="14">
    <location>
        <position position="280"/>
    </location>
    <ligand>
        <name>Zn(2+)</name>
        <dbReference type="ChEBI" id="CHEBI:29105"/>
        <label>2</label>
    </ligand>
</feature>
<evidence type="ECO:0000256" key="8">
    <source>
        <dbReference type="ARBA" id="ARBA00022833"/>
    </source>
</evidence>
<evidence type="ECO:0000256" key="13">
    <source>
        <dbReference type="PIRSR" id="PIRSR009343-1"/>
    </source>
</evidence>
<evidence type="ECO:0000256" key="12">
    <source>
        <dbReference type="PIRNR" id="PIRNR009343"/>
    </source>
</evidence>
<dbReference type="PROSITE" id="PS50013">
    <property type="entry name" value="CHROMO_2"/>
    <property type="match status" value="1"/>
</dbReference>
<dbReference type="PROSITE" id="PS50280">
    <property type="entry name" value="SET"/>
    <property type="match status" value="1"/>
</dbReference>
<feature type="domain" description="Chromo" evidence="15">
    <location>
        <begin position="78"/>
        <end position="124"/>
    </location>
</feature>
<dbReference type="InterPro" id="IPR050973">
    <property type="entry name" value="H3K9_Histone-Lys_N-MTase"/>
</dbReference>
<feature type="binding site" evidence="13">
    <location>
        <begin position="440"/>
        <end position="441"/>
    </location>
    <ligand>
        <name>S-adenosyl-L-methionine</name>
        <dbReference type="ChEBI" id="CHEBI:59789"/>
    </ligand>
</feature>
<feature type="domain" description="SET" evidence="16">
    <location>
        <begin position="341"/>
        <end position="483"/>
    </location>
</feature>
<keyword evidence="5 12" id="KW-0808">Transferase</keyword>
<feature type="domain" description="Pre-SET" evidence="17">
    <location>
        <begin position="278"/>
        <end position="338"/>
    </location>
</feature>
<keyword evidence="11" id="KW-0137">Centromere</keyword>
<dbReference type="Pfam" id="PF00385">
    <property type="entry name" value="Chromo"/>
    <property type="match status" value="1"/>
</dbReference>
<dbReference type="InterPro" id="IPR007728">
    <property type="entry name" value="Pre-SET_dom"/>
</dbReference>
<evidence type="ECO:0000256" key="14">
    <source>
        <dbReference type="PIRSR" id="PIRSR009343-2"/>
    </source>
</evidence>
<keyword evidence="8 12" id="KW-0862">Zinc</keyword>
<dbReference type="GO" id="GO:0008270">
    <property type="term" value="F:zinc ion binding"/>
    <property type="evidence" value="ECO:0007669"/>
    <property type="project" value="UniProtKB-UniRule"/>
</dbReference>
<dbReference type="GO" id="GO:0032259">
    <property type="term" value="P:methylation"/>
    <property type="evidence" value="ECO:0007669"/>
    <property type="project" value="UniProtKB-KW"/>
</dbReference>
<evidence type="ECO:0000256" key="5">
    <source>
        <dbReference type="ARBA" id="ARBA00022679"/>
    </source>
</evidence>
<evidence type="ECO:0000259" key="16">
    <source>
        <dbReference type="PROSITE" id="PS50280"/>
    </source>
</evidence>
<feature type="binding site" evidence="13">
    <location>
        <begin position="352"/>
        <end position="354"/>
    </location>
    <ligand>
        <name>S-adenosyl-L-methionine</name>
        <dbReference type="ChEBI" id="CHEBI:59789"/>
    </ligand>
</feature>
<dbReference type="EC" id="2.1.1.355" evidence="12"/>
<evidence type="ECO:0000256" key="2">
    <source>
        <dbReference type="ARBA" id="ARBA00004584"/>
    </source>
</evidence>
<feature type="binding site" evidence="14">
    <location>
        <position position="292"/>
    </location>
    <ligand>
        <name>Zn(2+)</name>
        <dbReference type="ChEBI" id="CHEBI:29105"/>
        <label>1</label>
    </ligand>
</feature>
<keyword evidence="3" id="KW-0158">Chromosome</keyword>
<evidence type="ECO:0000256" key="4">
    <source>
        <dbReference type="ARBA" id="ARBA00022603"/>
    </source>
</evidence>
<dbReference type="PANTHER" id="PTHR46223">
    <property type="entry name" value="HISTONE-LYSINE N-METHYLTRANSFERASE SUV39H"/>
    <property type="match status" value="1"/>
</dbReference>
<feature type="binding site" evidence="13">
    <location>
        <position position="482"/>
    </location>
    <ligand>
        <name>S-adenosyl-L-methionine</name>
        <dbReference type="ChEBI" id="CHEBI:59789"/>
    </ligand>
</feature>
<dbReference type="PROSITE" id="PS00598">
    <property type="entry name" value="CHROMO_1"/>
    <property type="match status" value="1"/>
</dbReference>
<evidence type="ECO:0000256" key="10">
    <source>
        <dbReference type="ARBA" id="ARBA00023242"/>
    </source>
</evidence>
<dbReference type="InterPro" id="IPR046341">
    <property type="entry name" value="SET_dom_sf"/>
</dbReference>
<keyword evidence="4 12" id="KW-0489">Methyltransferase</keyword>
<feature type="binding site" evidence="14">
    <location>
        <position position="509"/>
    </location>
    <ligand>
        <name>Zn(2+)</name>
        <dbReference type="ChEBI" id="CHEBI:29105"/>
        <label>4</label>
    </ligand>
</feature>
<feature type="binding site" evidence="14">
    <location>
        <position position="285"/>
    </location>
    <ligand>
        <name>Zn(2+)</name>
        <dbReference type="ChEBI" id="CHEBI:29105"/>
        <label>1</label>
    </ligand>
</feature>
<feature type="binding site" evidence="13">
    <location>
        <position position="508"/>
    </location>
    <ligand>
        <name>S-adenosyl-L-methionine</name>
        <dbReference type="ChEBI" id="CHEBI:59789"/>
    </ligand>
</feature>
<dbReference type="SUPFAM" id="SSF82199">
    <property type="entry name" value="SET domain"/>
    <property type="match status" value="1"/>
</dbReference>
<sequence>MSSPSKLGSRRCVAPAPFCNGTVNGRITQVPNGDVANGLGVQDGSELFGKFPRLVLRRLTDEEILAATGNRLAPVQEYEVENVLDIKKEKGQTWFLIKWKGWSELYNSWETEESVQNCMALVLECCVRTNSSYKSTMIQRAIRLACNAQNPDVAVLCRLVGFTVPDNGFIRKQDIIDMRKQVLQLSAHRSGQMSRIVKAFGSWESFVATVEERRALARTLHDWERYIQVASGTYDPNTTKPLLRVENYVDQEAPPAGFVYIKDFLPGPGVVFPDDPKMGCSCGDCYQNRKGCCPAFNDLKFAYTANGTLSAPFGSPIFECNRLCSCDMSCPNRVVQRGCKIPLTIFRTTNGRGWGVRTEQRISKGTFVMEYLGQVITDEEAEKRGKWYDEQGTTYLFDLDYHLTEDSQDQGTSLREDSLNQGTMYTVDAGTYGNIAHFVNHSCEPNMAVCMVWINNLDLRMPRLAFFTNRDICIHEELTVDYKMAPGGATEATPDSKRPHSKIRIECKCGSKNCRRFLN</sequence>
<keyword evidence="6 12" id="KW-0949">S-adenosyl-L-methionine</keyword>
<comment type="similarity">
    <text evidence="12">Belongs to the class V-like SAM-binding methyltransferase superfamily. Histone-lysine methyltransferase family. Suvar3-9 subfamily.</text>
</comment>
<name>A0A131YMH0_RHIAP</name>
<evidence type="ECO:0000313" key="19">
    <source>
        <dbReference type="EMBL" id="JAP79768.1"/>
    </source>
</evidence>
<dbReference type="InterPro" id="IPR000953">
    <property type="entry name" value="Chromo/chromo_shadow_dom"/>
</dbReference>
<comment type="catalytic activity">
    <reaction evidence="12">
        <text>L-lysyl(9)-[histone H3] + 3 S-adenosyl-L-methionine = N(6),N(6),N(6)-trimethyl-L-lysyl(9)-[histone H3] + 3 S-adenosyl-L-homocysteine + 3 H(+)</text>
        <dbReference type="Rhea" id="RHEA:60276"/>
        <dbReference type="Rhea" id="RHEA-COMP:15538"/>
        <dbReference type="Rhea" id="RHEA-COMP:15546"/>
        <dbReference type="ChEBI" id="CHEBI:15378"/>
        <dbReference type="ChEBI" id="CHEBI:29969"/>
        <dbReference type="ChEBI" id="CHEBI:57856"/>
        <dbReference type="ChEBI" id="CHEBI:59789"/>
        <dbReference type="ChEBI" id="CHEBI:61961"/>
        <dbReference type="EC" id="2.1.1.355"/>
    </reaction>
</comment>
<dbReference type="GO" id="GO:0140949">
    <property type="term" value="F:histone H3K9 trimethyltransferase activity"/>
    <property type="evidence" value="ECO:0007669"/>
    <property type="project" value="UniProtKB-EC"/>
</dbReference>
<dbReference type="EMBL" id="GEDV01008789">
    <property type="protein sequence ID" value="JAP79768.1"/>
    <property type="molecule type" value="Transcribed_RNA"/>
</dbReference>
<dbReference type="SMART" id="SM00317">
    <property type="entry name" value="SET"/>
    <property type="match status" value="1"/>
</dbReference>
<evidence type="ECO:0000256" key="1">
    <source>
        <dbReference type="ARBA" id="ARBA00004123"/>
    </source>
</evidence>
<feature type="binding site" evidence="14">
    <location>
        <position position="320"/>
    </location>
    <ligand>
        <name>Zn(2+)</name>
        <dbReference type="ChEBI" id="CHEBI:29105"/>
        <label>2</label>
    </ligand>
</feature>
<feature type="binding site" evidence="14">
    <location>
        <position position="282"/>
    </location>
    <ligand>
        <name>Zn(2+)</name>
        <dbReference type="ChEBI" id="CHEBI:29105"/>
        <label>1</label>
    </ligand>
</feature>
<dbReference type="SUPFAM" id="SSF54160">
    <property type="entry name" value="Chromo domain-like"/>
    <property type="match status" value="1"/>
</dbReference>
<feature type="binding site" evidence="14">
    <location>
        <position position="324"/>
    </location>
    <ligand>
        <name>Zn(2+)</name>
        <dbReference type="ChEBI" id="CHEBI:29105"/>
        <label>2</label>
    </ligand>
</feature>
<accession>A0A131YMH0</accession>
<dbReference type="InterPro" id="IPR023780">
    <property type="entry name" value="Chromo_domain"/>
</dbReference>
<evidence type="ECO:0000259" key="17">
    <source>
        <dbReference type="PROSITE" id="PS50867"/>
    </source>
</evidence>
<dbReference type="Gene3D" id="2.40.50.40">
    <property type="match status" value="1"/>
</dbReference>
<evidence type="ECO:0000259" key="15">
    <source>
        <dbReference type="PROSITE" id="PS50013"/>
    </source>
</evidence>
<evidence type="ECO:0000256" key="6">
    <source>
        <dbReference type="ARBA" id="ARBA00022691"/>
    </source>
</evidence>
<feature type="binding site" evidence="14">
    <location>
        <position position="326"/>
    </location>
    <ligand>
        <name>Zn(2+)</name>
        <dbReference type="ChEBI" id="CHEBI:29105"/>
        <label>3</label>
    </ligand>
</feature>
<dbReference type="InterPro" id="IPR003616">
    <property type="entry name" value="Post-SET_dom"/>
</dbReference>
<dbReference type="SMART" id="SM00468">
    <property type="entry name" value="PreSET"/>
    <property type="match status" value="1"/>
</dbReference>
<feature type="binding site" evidence="14">
    <location>
        <position position="280"/>
    </location>
    <ligand>
        <name>Zn(2+)</name>
        <dbReference type="ChEBI" id="CHEBI:29105"/>
        <label>1</label>
    </ligand>
</feature>
<comment type="subcellular location">
    <subcellularLocation>
        <location evidence="2">Chromosome</location>
        <location evidence="2">Centromere</location>
    </subcellularLocation>
    <subcellularLocation>
        <location evidence="1 12">Nucleus</location>
    </subcellularLocation>
</comment>
<feature type="binding site" evidence="14">
    <location>
        <position position="285"/>
    </location>
    <ligand>
        <name>Zn(2+)</name>
        <dbReference type="ChEBI" id="CHEBI:29105"/>
        <label>3</label>
    </ligand>
</feature>